<evidence type="ECO:0000256" key="1">
    <source>
        <dbReference type="SAM" id="Phobius"/>
    </source>
</evidence>
<dbReference type="Gene3D" id="3.30.110.170">
    <property type="entry name" value="Protein of unknown function (DUF541), domain 1"/>
    <property type="match status" value="1"/>
</dbReference>
<dbReference type="InterPro" id="IPR052022">
    <property type="entry name" value="26kDa_periplasmic_antigen"/>
</dbReference>
<accession>A0A1F7GW28</accession>
<dbReference type="InterPro" id="IPR007497">
    <property type="entry name" value="SIMPL/DUF541"/>
</dbReference>
<dbReference type="PANTHER" id="PTHR34387:SF1">
    <property type="entry name" value="PERIPLASMIC IMMUNOGENIC PROTEIN"/>
    <property type="match status" value="1"/>
</dbReference>
<gene>
    <name evidence="2" type="ORF">A3C24_01000</name>
</gene>
<name>A0A1F7GW28_9BACT</name>
<reference evidence="2 3" key="1">
    <citation type="journal article" date="2016" name="Nat. Commun.">
        <title>Thousands of microbial genomes shed light on interconnected biogeochemical processes in an aquifer system.</title>
        <authorList>
            <person name="Anantharaman K."/>
            <person name="Brown C.T."/>
            <person name="Hug L.A."/>
            <person name="Sharon I."/>
            <person name="Castelle C.J."/>
            <person name="Probst A.J."/>
            <person name="Thomas B.C."/>
            <person name="Singh A."/>
            <person name="Wilkins M.J."/>
            <person name="Karaoz U."/>
            <person name="Brodie E.L."/>
            <person name="Williams K.H."/>
            <person name="Hubbard S.S."/>
            <person name="Banfield J.F."/>
        </authorList>
    </citation>
    <scope>NUCLEOTIDE SEQUENCE [LARGE SCALE GENOMIC DNA]</scope>
</reference>
<sequence>MIHKQFVQTYTAIVGVTMLGLYLINILDISYPLHVSTSVTTSELSVVGEGKVDVTPDTAHVNVGIQVSNTPTAEGAQEQINTINNKIIDAMSSLGIKKEDIKTSNYSVFPGYSNDGRTISGYNGNATISIKIKKTELVSQVVTSATNAGANEIHGVSFSIDDPSKFREQARTKAIEDAKEQAEKLAKNLGIRLGKVVNIVEYQPSSPIPFEAKSMALDAYGGGGGPSIEPGTQTVTSTVTLYFEKR</sequence>
<dbReference type="PANTHER" id="PTHR34387">
    <property type="entry name" value="SLR1258 PROTEIN"/>
    <property type="match status" value="1"/>
</dbReference>
<protein>
    <recommendedName>
        <fullName evidence="4">26 kDa periplasmic immunogenic protein</fullName>
    </recommendedName>
</protein>
<keyword evidence="1" id="KW-0472">Membrane</keyword>
<evidence type="ECO:0000313" key="3">
    <source>
        <dbReference type="Proteomes" id="UP000177159"/>
    </source>
</evidence>
<evidence type="ECO:0000313" key="2">
    <source>
        <dbReference type="EMBL" id="OGK23219.1"/>
    </source>
</evidence>
<dbReference type="Proteomes" id="UP000177159">
    <property type="component" value="Unassembled WGS sequence"/>
</dbReference>
<proteinExistence type="predicted"/>
<dbReference type="Gene3D" id="3.30.70.2970">
    <property type="entry name" value="Protein of unknown function (DUF541), domain 2"/>
    <property type="match status" value="1"/>
</dbReference>
<evidence type="ECO:0008006" key="4">
    <source>
        <dbReference type="Google" id="ProtNLM"/>
    </source>
</evidence>
<keyword evidence="1" id="KW-0812">Transmembrane</keyword>
<dbReference type="AlphaFoldDB" id="A0A1F7GW28"/>
<dbReference type="Pfam" id="PF04402">
    <property type="entry name" value="SIMPL"/>
    <property type="match status" value="1"/>
</dbReference>
<feature type="transmembrane region" description="Helical" evidence="1">
    <location>
        <begin position="12"/>
        <end position="33"/>
    </location>
</feature>
<organism evidence="2 3">
    <name type="scientific">Candidatus Roizmanbacteria bacterium RIFCSPHIGHO2_02_FULL_37_24</name>
    <dbReference type="NCBI Taxonomy" id="1802037"/>
    <lineage>
        <taxon>Bacteria</taxon>
        <taxon>Candidatus Roizmaniibacteriota</taxon>
    </lineage>
</organism>
<comment type="caution">
    <text evidence="2">The sequence shown here is derived from an EMBL/GenBank/DDBJ whole genome shotgun (WGS) entry which is preliminary data.</text>
</comment>
<dbReference type="GO" id="GO:0006974">
    <property type="term" value="P:DNA damage response"/>
    <property type="evidence" value="ECO:0007669"/>
    <property type="project" value="TreeGrafter"/>
</dbReference>
<keyword evidence="1" id="KW-1133">Transmembrane helix</keyword>
<dbReference type="EMBL" id="MFZM01000024">
    <property type="protein sequence ID" value="OGK23219.1"/>
    <property type="molecule type" value="Genomic_DNA"/>
</dbReference>